<dbReference type="Proteomes" id="UP001159427">
    <property type="component" value="Unassembled WGS sequence"/>
</dbReference>
<proteinExistence type="predicted"/>
<name>A0ABN8ML91_9CNID</name>
<comment type="caution">
    <text evidence="1">The sequence shown here is derived from an EMBL/GenBank/DDBJ whole genome shotgun (WGS) entry which is preliminary data.</text>
</comment>
<evidence type="ECO:0000313" key="1">
    <source>
        <dbReference type="EMBL" id="CAH3030426.1"/>
    </source>
</evidence>
<organism evidence="1 2">
    <name type="scientific">Porites evermanni</name>
    <dbReference type="NCBI Taxonomy" id="104178"/>
    <lineage>
        <taxon>Eukaryota</taxon>
        <taxon>Metazoa</taxon>
        <taxon>Cnidaria</taxon>
        <taxon>Anthozoa</taxon>
        <taxon>Hexacorallia</taxon>
        <taxon>Scleractinia</taxon>
        <taxon>Fungiina</taxon>
        <taxon>Poritidae</taxon>
        <taxon>Porites</taxon>
    </lineage>
</organism>
<feature type="non-terminal residue" evidence="1">
    <location>
        <position position="180"/>
    </location>
</feature>
<evidence type="ECO:0000313" key="2">
    <source>
        <dbReference type="Proteomes" id="UP001159427"/>
    </source>
</evidence>
<accession>A0ABN8ML91</accession>
<feature type="non-terminal residue" evidence="1">
    <location>
        <position position="1"/>
    </location>
</feature>
<protein>
    <submittedName>
        <fullName evidence="1">Uncharacterized protein</fullName>
    </submittedName>
</protein>
<sequence>KLSKTTPIKPVKFCTPVIKSQAIRGSRTKLFTRVASGYLVMRYALNKAPVYREGFPGHEKYVSIPEERAVRISSERVSLLDSNGNLCLGYSSIPRTLKEGLEKKLVELKTTVIYKKNSENVYKTILYGVNNTISLEDIKEKNFTVAILARYNVTVLIDTDCTQVEKQINGTMIEMYEIHP</sequence>
<keyword evidence="2" id="KW-1185">Reference proteome</keyword>
<gene>
    <name evidence="1" type="ORF">PEVE_00037957</name>
</gene>
<reference evidence="1 2" key="1">
    <citation type="submission" date="2022-05" db="EMBL/GenBank/DDBJ databases">
        <authorList>
            <consortium name="Genoscope - CEA"/>
            <person name="William W."/>
        </authorList>
    </citation>
    <scope>NUCLEOTIDE SEQUENCE [LARGE SCALE GENOMIC DNA]</scope>
</reference>
<dbReference type="EMBL" id="CALNXI010000633">
    <property type="protein sequence ID" value="CAH3030426.1"/>
    <property type="molecule type" value="Genomic_DNA"/>
</dbReference>